<dbReference type="InterPro" id="IPR000792">
    <property type="entry name" value="Tscrpt_reg_LuxR_C"/>
</dbReference>
<dbReference type="RefSeq" id="WP_203111561.1">
    <property type="nucleotide sequence ID" value="NZ_JADOBG010000021.1"/>
</dbReference>
<evidence type="ECO:0000256" key="2">
    <source>
        <dbReference type="ARBA" id="ARBA00023125"/>
    </source>
</evidence>
<accession>A0ABS1WBG9</accession>
<dbReference type="EMBL" id="JADWVN010000017">
    <property type="protein sequence ID" value="MBL7526703.1"/>
    <property type="molecule type" value="Genomic_DNA"/>
</dbReference>
<dbReference type="PROSITE" id="PS50043">
    <property type="entry name" value="HTH_LUXR_2"/>
    <property type="match status" value="1"/>
</dbReference>
<evidence type="ECO:0000313" key="6">
    <source>
        <dbReference type="Proteomes" id="UP000809910"/>
    </source>
</evidence>
<protein>
    <submittedName>
        <fullName evidence="5">PAS domain-containing protein</fullName>
    </submittedName>
</protein>
<name>A0ABS1WBG9_9GAMM</name>
<dbReference type="Pfam" id="PF00196">
    <property type="entry name" value="GerE"/>
    <property type="match status" value="1"/>
</dbReference>
<evidence type="ECO:0000313" key="5">
    <source>
        <dbReference type="EMBL" id="MBL7526703.1"/>
    </source>
</evidence>
<dbReference type="SUPFAM" id="SSF46894">
    <property type="entry name" value="C-terminal effector domain of the bipartite response regulators"/>
    <property type="match status" value="1"/>
</dbReference>
<evidence type="ECO:0000256" key="3">
    <source>
        <dbReference type="ARBA" id="ARBA00023163"/>
    </source>
</evidence>
<keyword evidence="3" id="KW-0804">Transcription</keyword>
<dbReference type="InterPro" id="IPR036388">
    <property type="entry name" value="WH-like_DNA-bd_sf"/>
</dbReference>
<dbReference type="SUPFAM" id="SSF55785">
    <property type="entry name" value="PYP-like sensor domain (PAS domain)"/>
    <property type="match status" value="1"/>
</dbReference>
<dbReference type="PANTHER" id="PTHR44688:SF16">
    <property type="entry name" value="DNA-BINDING TRANSCRIPTIONAL ACTIVATOR DEVR_DOSR"/>
    <property type="match status" value="1"/>
</dbReference>
<comment type="caution">
    <text evidence="5">The sequence shown here is derived from an EMBL/GenBank/DDBJ whole genome shotgun (WGS) entry which is preliminary data.</text>
</comment>
<sequence length="234" mass="27072">MFLLQDFNILKNNFDGYPDSVFIKDCNFRYQYLNKQIIKDMALEKSNTLDRSDAEMYHAQYASIYNAHDEACLKGQIYYQLEQVPVPNQSELFSLTLKHPLKDHNGIISGILGFCTFMDFEALVFCLKLKKNNLTHLSIADNCYELIEKNINLSSRELQVLFYFLQGKSAKNIAYQLNIAEVTVNFHLNNIKDKWQCFSREGIFDKAIQKGLFGFSGIWDLLKQSALSSKISIE</sequence>
<dbReference type="InterPro" id="IPR013656">
    <property type="entry name" value="PAS_4"/>
</dbReference>
<evidence type="ECO:0000256" key="1">
    <source>
        <dbReference type="ARBA" id="ARBA00023015"/>
    </source>
</evidence>
<dbReference type="Gene3D" id="1.10.10.10">
    <property type="entry name" value="Winged helix-like DNA-binding domain superfamily/Winged helix DNA-binding domain"/>
    <property type="match status" value="1"/>
</dbReference>
<keyword evidence="1" id="KW-0805">Transcription regulation</keyword>
<dbReference type="PROSITE" id="PS00622">
    <property type="entry name" value="HTH_LUXR_1"/>
    <property type="match status" value="1"/>
</dbReference>
<feature type="domain" description="HTH luxR-type" evidence="4">
    <location>
        <begin position="146"/>
        <end position="211"/>
    </location>
</feature>
<reference evidence="5 6" key="1">
    <citation type="submission" date="2020-12" db="EMBL/GenBank/DDBJ databases">
        <title>WGS of Legionella: environmental sample.</title>
        <authorList>
            <person name="Cristino S."/>
            <person name="Girolamini L."/>
            <person name="Salaris S."/>
            <person name="Pascale M.R."/>
            <person name="Mazzotta M."/>
            <person name="Orsini M."/>
            <person name="Grottola A."/>
        </authorList>
    </citation>
    <scope>NUCLEOTIDE SEQUENCE [LARGE SCALE GENOMIC DNA]</scope>
    <source>
        <strain evidence="5 6">30cs62</strain>
    </source>
</reference>
<dbReference type="Pfam" id="PF08448">
    <property type="entry name" value="PAS_4"/>
    <property type="match status" value="1"/>
</dbReference>
<dbReference type="SMART" id="SM00421">
    <property type="entry name" value="HTH_LUXR"/>
    <property type="match status" value="1"/>
</dbReference>
<dbReference type="PANTHER" id="PTHR44688">
    <property type="entry name" value="DNA-BINDING TRANSCRIPTIONAL ACTIVATOR DEVR_DOSR"/>
    <property type="match status" value="1"/>
</dbReference>
<dbReference type="CDD" id="cd06170">
    <property type="entry name" value="LuxR_C_like"/>
    <property type="match status" value="1"/>
</dbReference>
<dbReference type="PRINTS" id="PR00038">
    <property type="entry name" value="HTHLUXR"/>
</dbReference>
<gene>
    <name evidence="5" type="ORF">I5282_08980</name>
</gene>
<keyword evidence="2" id="KW-0238">DNA-binding</keyword>
<evidence type="ECO:0000259" key="4">
    <source>
        <dbReference type="PROSITE" id="PS50043"/>
    </source>
</evidence>
<organism evidence="5 6">
    <name type="scientific">Legionella bononiensis</name>
    <dbReference type="NCBI Taxonomy" id="2793102"/>
    <lineage>
        <taxon>Bacteria</taxon>
        <taxon>Pseudomonadati</taxon>
        <taxon>Pseudomonadota</taxon>
        <taxon>Gammaproteobacteria</taxon>
        <taxon>Legionellales</taxon>
        <taxon>Legionellaceae</taxon>
        <taxon>Legionella</taxon>
    </lineage>
</organism>
<dbReference type="Gene3D" id="3.30.450.20">
    <property type="entry name" value="PAS domain"/>
    <property type="match status" value="1"/>
</dbReference>
<keyword evidence="6" id="KW-1185">Reference proteome</keyword>
<dbReference type="InterPro" id="IPR035965">
    <property type="entry name" value="PAS-like_dom_sf"/>
</dbReference>
<proteinExistence type="predicted"/>
<dbReference type="InterPro" id="IPR016032">
    <property type="entry name" value="Sig_transdc_resp-reg_C-effctor"/>
</dbReference>
<dbReference type="Proteomes" id="UP000809910">
    <property type="component" value="Unassembled WGS sequence"/>
</dbReference>